<dbReference type="RefSeq" id="WP_092105541.1">
    <property type="nucleotide sequence ID" value="NZ_FOOT01000014.1"/>
</dbReference>
<name>A0A1I2ZGP0_9BACT</name>
<dbReference type="Proteomes" id="UP000198724">
    <property type="component" value="Unassembled WGS sequence"/>
</dbReference>
<dbReference type="EMBL" id="FOOT01000014">
    <property type="protein sequence ID" value="SFH37007.1"/>
    <property type="molecule type" value="Genomic_DNA"/>
</dbReference>
<gene>
    <name evidence="1" type="ORF">SAMN05421739_1141</name>
</gene>
<dbReference type="Gene3D" id="3.80.10.10">
    <property type="entry name" value="Ribonuclease Inhibitor"/>
    <property type="match status" value="1"/>
</dbReference>
<dbReference type="OrthoDB" id="9157385at2"/>
<evidence type="ECO:0000313" key="2">
    <source>
        <dbReference type="Proteomes" id="UP000198724"/>
    </source>
</evidence>
<dbReference type="InterPro" id="IPR032675">
    <property type="entry name" value="LRR_dom_sf"/>
</dbReference>
<evidence type="ECO:0000313" key="1">
    <source>
        <dbReference type="EMBL" id="SFH37007.1"/>
    </source>
</evidence>
<organism evidence="1 2">
    <name type="scientific">Pontibacter chinhatensis</name>
    <dbReference type="NCBI Taxonomy" id="1436961"/>
    <lineage>
        <taxon>Bacteria</taxon>
        <taxon>Pseudomonadati</taxon>
        <taxon>Bacteroidota</taxon>
        <taxon>Cytophagia</taxon>
        <taxon>Cytophagales</taxon>
        <taxon>Hymenobacteraceae</taxon>
        <taxon>Pontibacter</taxon>
    </lineage>
</organism>
<sequence>MLIVPEEDIFIDKEKQGGYKSIGIVTDKLDKCIAKYQQENFNGIFGNPSFGFKNVDFDFVKDFKDAKFIWFWNINVNDITGLYNLENAEYFGVLGKRPLLDFSNFRSLKTLVLEWHQKDKNLYNCENIEHFDLWHHKPKDKSFADFSFPRFAKKVGLNWTNVEDLTTLNGLKGMSEISIDRSRNLKSLRGLETYADTIEKLYFDTCNKLSDYTFILDFPKLQSAVVKRIRLK</sequence>
<proteinExistence type="predicted"/>
<dbReference type="AlphaFoldDB" id="A0A1I2ZGP0"/>
<dbReference type="STRING" id="1436961.SAMN05421739_1141"/>
<keyword evidence="2" id="KW-1185">Reference proteome</keyword>
<accession>A0A1I2ZGP0</accession>
<protein>
    <submittedName>
        <fullName evidence="1">Uncharacterized protein</fullName>
    </submittedName>
</protein>
<reference evidence="2" key="1">
    <citation type="submission" date="2016-10" db="EMBL/GenBank/DDBJ databases">
        <authorList>
            <person name="Varghese N."/>
            <person name="Submissions S."/>
        </authorList>
    </citation>
    <scope>NUCLEOTIDE SEQUENCE [LARGE SCALE GENOMIC DNA]</scope>
    <source>
        <strain evidence="2">LP51</strain>
    </source>
</reference>
<dbReference type="SUPFAM" id="SSF52058">
    <property type="entry name" value="L domain-like"/>
    <property type="match status" value="1"/>
</dbReference>